<dbReference type="STRING" id="158441.A0A226E2M1"/>
<protein>
    <submittedName>
        <fullName evidence="5">Protein deglycase DJ-1</fullName>
    </submittedName>
</protein>
<dbReference type="EMBL" id="LNIX01000007">
    <property type="protein sequence ID" value="OXA51823.1"/>
    <property type="molecule type" value="Genomic_DNA"/>
</dbReference>
<reference evidence="5 6" key="1">
    <citation type="submission" date="2015-12" db="EMBL/GenBank/DDBJ databases">
        <title>The genome of Folsomia candida.</title>
        <authorList>
            <person name="Faddeeva A."/>
            <person name="Derks M.F."/>
            <person name="Anvar Y."/>
            <person name="Smit S."/>
            <person name="Van Straalen N."/>
            <person name="Roelofs D."/>
        </authorList>
    </citation>
    <scope>NUCLEOTIDE SEQUENCE [LARGE SCALE GENOMIC DNA]</scope>
    <source>
        <strain evidence="5 6">VU population</strain>
        <tissue evidence="5">Whole body</tissue>
    </source>
</reference>
<dbReference type="AlphaFoldDB" id="A0A226E2M1"/>
<comment type="subcellular location">
    <subcellularLocation>
        <location evidence="1">Cytoplasm</location>
    </subcellularLocation>
</comment>
<dbReference type="NCBIfam" id="TIGR01383">
    <property type="entry name" value="not_thiJ"/>
    <property type="match status" value="1"/>
</dbReference>
<keyword evidence="2" id="KW-0963">Cytoplasm</keyword>
<evidence type="ECO:0000256" key="3">
    <source>
        <dbReference type="ARBA" id="ARBA00023097"/>
    </source>
</evidence>
<proteinExistence type="predicted"/>
<dbReference type="OMA" id="KATCYPG"/>
<sequence>MGSKKALVVVANGSEEIESVTPIDVQVTVAGLGDSTPKICSRDVIVGVEMSLMDANGSCPYDAILLPGGLKGAEAFVESEELGEMLREQDKAGRLVASICAGPTALKKHGIGLGKSITSYPGVKDKLLEGNLYTYKEDRVVVDGNVITSRGPGTALEWSLAIVENLVGKEKADQVGKAMLLKD</sequence>
<dbReference type="PANTHER" id="PTHR48094">
    <property type="entry name" value="PROTEIN/NUCLEIC ACID DEGLYCASE DJ-1-RELATED"/>
    <property type="match status" value="1"/>
</dbReference>
<dbReference type="GO" id="GO:0006979">
    <property type="term" value="P:response to oxidative stress"/>
    <property type="evidence" value="ECO:0007669"/>
    <property type="project" value="UniProtKB-ARBA"/>
</dbReference>
<dbReference type="Pfam" id="PF01965">
    <property type="entry name" value="DJ-1_PfpI"/>
    <property type="match status" value="1"/>
</dbReference>
<dbReference type="InterPro" id="IPR029062">
    <property type="entry name" value="Class_I_gatase-like"/>
</dbReference>
<dbReference type="FunFam" id="3.40.50.880:FF:000022">
    <property type="entry name" value="protein deglycase DJ-1"/>
    <property type="match status" value="1"/>
</dbReference>
<accession>A0A226E2M1</accession>
<dbReference type="InterPro" id="IPR050325">
    <property type="entry name" value="Prot/Nucl_acid_deglycase"/>
</dbReference>
<evidence type="ECO:0000256" key="2">
    <source>
        <dbReference type="ARBA" id="ARBA00022490"/>
    </source>
</evidence>
<feature type="domain" description="DJ-1/PfpI" evidence="4">
    <location>
        <begin position="4"/>
        <end position="164"/>
    </location>
</feature>
<evidence type="ECO:0000259" key="4">
    <source>
        <dbReference type="Pfam" id="PF01965"/>
    </source>
</evidence>
<keyword evidence="6" id="KW-1185">Reference proteome</keyword>
<dbReference type="GO" id="GO:1903189">
    <property type="term" value="P:glyoxal metabolic process"/>
    <property type="evidence" value="ECO:0007669"/>
    <property type="project" value="TreeGrafter"/>
</dbReference>
<dbReference type="GO" id="GO:0051896">
    <property type="term" value="P:regulation of phosphatidylinositol 3-kinase/protein kinase B signal transduction"/>
    <property type="evidence" value="ECO:0007669"/>
    <property type="project" value="UniProtKB-ARBA"/>
</dbReference>
<dbReference type="InterPro" id="IPR002818">
    <property type="entry name" value="DJ-1/PfpI"/>
</dbReference>
<dbReference type="GO" id="GO:0046295">
    <property type="term" value="P:glycolate biosynthetic process"/>
    <property type="evidence" value="ECO:0007669"/>
    <property type="project" value="TreeGrafter"/>
</dbReference>
<dbReference type="SUPFAM" id="SSF52317">
    <property type="entry name" value="Class I glutamine amidotransferase-like"/>
    <property type="match status" value="1"/>
</dbReference>
<dbReference type="InterPro" id="IPR006287">
    <property type="entry name" value="DJ-1"/>
</dbReference>
<gene>
    <name evidence="5" type="ORF">Fcan01_13415</name>
</gene>
<evidence type="ECO:0000313" key="6">
    <source>
        <dbReference type="Proteomes" id="UP000198287"/>
    </source>
</evidence>
<dbReference type="GO" id="GO:0005739">
    <property type="term" value="C:mitochondrion"/>
    <property type="evidence" value="ECO:0007669"/>
    <property type="project" value="TreeGrafter"/>
</dbReference>
<evidence type="ECO:0000313" key="5">
    <source>
        <dbReference type="EMBL" id="OXA51823.1"/>
    </source>
</evidence>
<organism evidence="5 6">
    <name type="scientific">Folsomia candida</name>
    <name type="common">Springtail</name>
    <dbReference type="NCBI Taxonomy" id="158441"/>
    <lineage>
        <taxon>Eukaryota</taxon>
        <taxon>Metazoa</taxon>
        <taxon>Ecdysozoa</taxon>
        <taxon>Arthropoda</taxon>
        <taxon>Hexapoda</taxon>
        <taxon>Collembola</taxon>
        <taxon>Entomobryomorpha</taxon>
        <taxon>Isotomoidea</taxon>
        <taxon>Isotomidae</taxon>
        <taxon>Proisotominae</taxon>
        <taxon>Folsomia</taxon>
    </lineage>
</organism>
<dbReference type="GO" id="GO:0005634">
    <property type="term" value="C:nucleus"/>
    <property type="evidence" value="ECO:0007669"/>
    <property type="project" value="TreeGrafter"/>
</dbReference>
<dbReference type="CDD" id="cd03135">
    <property type="entry name" value="GATase1_DJ-1"/>
    <property type="match status" value="1"/>
</dbReference>
<dbReference type="PANTHER" id="PTHR48094:SF12">
    <property type="entry name" value="PARKINSON DISEASE PROTEIN 7 HOMOLOG"/>
    <property type="match status" value="1"/>
</dbReference>
<dbReference type="Proteomes" id="UP000198287">
    <property type="component" value="Unassembled WGS sequence"/>
</dbReference>
<evidence type="ECO:0000256" key="1">
    <source>
        <dbReference type="ARBA" id="ARBA00004496"/>
    </source>
</evidence>
<name>A0A226E2M1_FOLCA</name>
<keyword evidence="3" id="KW-0558">Oxidation</keyword>
<dbReference type="OrthoDB" id="543156at2759"/>
<dbReference type="Gene3D" id="3.40.50.880">
    <property type="match status" value="1"/>
</dbReference>
<comment type="caution">
    <text evidence="5">The sequence shown here is derived from an EMBL/GenBank/DDBJ whole genome shotgun (WGS) entry which is preliminary data.</text>
</comment>